<dbReference type="InterPro" id="IPR029063">
    <property type="entry name" value="SAM-dependent_MTases_sf"/>
</dbReference>
<comment type="caution">
    <text evidence="3">The sequence shown here is derived from an EMBL/GenBank/DDBJ whole genome shotgun (WGS) entry which is preliminary data.</text>
</comment>
<dbReference type="Proteomes" id="UP000647172">
    <property type="component" value="Unassembled WGS sequence"/>
</dbReference>
<evidence type="ECO:0000313" key="3">
    <source>
        <dbReference type="EMBL" id="GIE48834.1"/>
    </source>
</evidence>
<sequence>MLSDADVAALYDLVNPWDPVHHPADAYHHRHVMAAGAVLDVGCGTGAMLHHAREAGHRGRLAGIDPDPVYLRRARRRTDVEWVLGAAAGMPWEQEFELAVMAGHAFQCLVADGEIRAGLAGVRAALREGGRFVFETRHPLARGWESWTPEHPVDVVAADGRLLRVTRRVESVVDDVVTCTETVTGVRGDIVHERSQALRFLGPDALNRLLREAGFRLDEQYGDWHGGPLTPHSREIVTVARRP</sequence>
<keyword evidence="4" id="KW-1185">Reference proteome</keyword>
<dbReference type="Pfam" id="PF13649">
    <property type="entry name" value="Methyltransf_25"/>
    <property type="match status" value="1"/>
</dbReference>
<keyword evidence="1" id="KW-0808">Transferase</keyword>
<gene>
    <name evidence="3" type="ORF">Ani05nite_23680</name>
</gene>
<dbReference type="GO" id="GO:0032259">
    <property type="term" value="P:methylation"/>
    <property type="evidence" value="ECO:0007669"/>
    <property type="project" value="UniProtKB-KW"/>
</dbReference>
<dbReference type="PANTHER" id="PTHR43861">
    <property type="entry name" value="TRANS-ACONITATE 2-METHYLTRANSFERASE-RELATED"/>
    <property type="match status" value="1"/>
</dbReference>
<keyword evidence="3" id="KW-0489">Methyltransferase</keyword>
<feature type="domain" description="Methyltransferase" evidence="2">
    <location>
        <begin position="38"/>
        <end position="130"/>
    </location>
</feature>
<proteinExistence type="predicted"/>
<dbReference type="RefSeq" id="WP_203767876.1">
    <property type="nucleotide sequence ID" value="NZ_BAAAYJ010000068.1"/>
</dbReference>
<dbReference type="EMBL" id="BOMQ01000027">
    <property type="protein sequence ID" value="GIE48834.1"/>
    <property type="molecule type" value="Genomic_DNA"/>
</dbReference>
<dbReference type="InterPro" id="IPR041698">
    <property type="entry name" value="Methyltransf_25"/>
</dbReference>
<protein>
    <submittedName>
        <fullName evidence="3">Methyltransferase</fullName>
    </submittedName>
</protein>
<dbReference type="CDD" id="cd02440">
    <property type="entry name" value="AdoMet_MTases"/>
    <property type="match status" value="1"/>
</dbReference>
<evidence type="ECO:0000259" key="2">
    <source>
        <dbReference type="Pfam" id="PF13649"/>
    </source>
</evidence>
<dbReference type="GO" id="GO:0008168">
    <property type="term" value="F:methyltransferase activity"/>
    <property type="evidence" value="ECO:0007669"/>
    <property type="project" value="UniProtKB-KW"/>
</dbReference>
<evidence type="ECO:0000313" key="4">
    <source>
        <dbReference type="Proteomes" id="UP000647172"/>
    </source>
</evidence>
<reference evidence="3" key="1">
    <citation type="submission" date="2021-01" db="EMBL/GenBank/DDBJ databases">
        <title>Whole genome shotgun sequence of Actinoplanes nipponensis NBRC 14063.</title>
        <authorList>
            <person name="Komaki H."/>
            <person name="Tamura T."/>
        </authorList>
    </citation>
    <scope>NUCLEOTIDE SEQUENCE</scope>
    <source>
        <strain evidence="3">NBRC 14063</strain>
    </source>
</reference>
<organism evidence="3 4">
    <name type="scientific">Actinoplanes nipponensis</name>
    <dbReference type="NCBI Taxonomy" id="135950"/>
    <lineage>
        <taxon>Bacteria</taxon>
        <taxon>Bacillati</taxon>
        <taxon>Actinomycetota</taxon>
        <taxon>Actinomycetes</taxon>
        <taxon>Micromonosporales</taxon>
        <taxon>Micromonosporaceae</taxon>
        <taxon>Actinoplanes</taxon>
    </lineage>
</organism>
<name>A0A919JL69_9ACTN</name>
<dbReference type="AlphaFoldDB" id="A0A919JL69"/>
<evidence type="ECO:0000256" key="1">
    <source>
        <dbReference type="ARBA" id="ARBA00022679"/>
    </source>
</evidence>
<dbReference type="SUPFAM" id="SSF53335">
    <property type="entry name" value="S-adenosyl-L-methionine-dependent methyltransferases"/>
    <property type="match status" value="1"/>
</dbReference>
<accession>A0A919JL69</accession>
<dbReference type="Gene3D" id="3.40.50.150">
    <property type="entry name" value="Vaccinia Virus protein VP39"/>
    <property type="match status" value="1"/>
</dbReference>